<evidence type="ECO:0000256" key="9">
    <source>
        <dbReference type="PROSITE-ProRule" id="PRU00276"/>
    </source>
</evidence>
<keyword evidence="3 10" id="KW-1133">Transmembrane helix</keyword>
<feature type="disulfide bond" evidence="9">
    <location>
        <begin position="352"/>
        <end position="432"/>
    </location>
</feature>
<feature type="disulfide bond" evidence="8">
    <location>
        <begin position="575"/>
        <end position="584"/>
    </location>
</feature>
<evidence type="ECO:0000256" key="2">
    <source>
        <dbReference type="ARBA" id="ARBA00022692"/>
    </source>
</evidence>
<dbReference type="PROSITE" id="PS50214">
    <property type="entry name" value="DISINTEGRIN_2"/>
    <property type="match status" value="1"/>
</dbReference>
<dbReference type="Proteomes" id="UP000789390">
    <property type="component" value="Unassembled WGS sequence"/>
</dbReference>
<comment type="caution">
    <text evidence="8">Lacks conserved residue(s) required for the propagation of feature annotation.</text>
</comment>
<feature type="domain" description="EGF-like" evidence="11">
    <location>
        <begin position="553"/>
        <end position="585"/>
    </location>
</feature>
<evidence type="ECO:0000313" key="15">
    <source>
        <dbReference type="Proteomes" id="UP000789390"/>
    </source>
</evidence>
<keyword evidence="4" id="KW-0482">Metalloprotease</keyword>
<reference evidence="14" key="1">
    <citation type="submission" date="2021-11" db="EMBL/GenBank/DDBJ databases">
        <authorList>
            <person name="Schell T."/>
        </authorList>
    </citation>
    <scope>NUCLEOTIDE SEQUENCE</scope>
    <source>
        <strain evidence="14">M5</strain>
    </source>
</reference>
<name>A0A8J2S3U7_9CRUS</name>
<dbReference type="FunFam" id="3.40.390.10:FF:000002">
    <property type="entry name" value="Disintegrin and metalloproteinase domain-containing protein 22"/>
    <property type="match status" value="1"/>
</dbReference>
<dbReference type="Pfam" id="PF00200">
    <property type="entry name" value="Disintegrin"/>
    <property type="match status" value="1"/>
</dbReference>
<keyword evidence="4" id="KW-0378">Hydrolase</keyword>
<dbReference type="SUPFAM" id="SSF57552">
    <property type="entry name" value="Blood coagulation inhibitor (disintegrin)"/>
    <property type="match status" value="1"/>
</dbReference>
<dbReference type="PANTHER" id="PTHR11905:SF159">
    <property type="entry name" value="ADAM METALLOPROTEASE"/>
    <property type="match status" value="1"/>
</dbReference>
<dbReference type="EMBL" id="CAKKLH010000290">
    <property type="protein sequence ID" value="CAH0109005.1"/>
    <property type="molecule type" value="Genomic_DNA"/>
</dbReference>
<feature type="binding site" evidence="9">
    <location>
        <position position="378"/>
    </location>
    <ligand>
        <name>Zn(2+)</name>
        <dbReference type="ChEBI" id="CHEBI:29105"/>
        <note>catalytic</note>
    </ligand>
</feature>
<dbReference type="AlphaFoldDB" id="A0A8J2S3U7"/>
<feature type="binding site" evidence="9">
    <location>
        <position position="388"/>
    </location>
    <ligand>
        <name>Zn(2+)</name>
        <dbReference type="ChEBI" id="CHEBI:29105"/>
        <note>catalytic</note>
    </ligand>
</feature>
<evidence type="ECO:0000256" key="10">
    <source>
        <dbReference type="SAM" id="Phobius"/>
    </source>
</evidence>
<gene>
    <name evidence="14" type="ORF">DGAL_LOCUS12466</name>
</gene>
<feature type="disulfide bond" evidence="9">
    <location>
        <begin position="395"/>
        <end position="400"/>
    </location>
</feature>
<dbReference type="InterPro" id="IPR036436">
    <property type="entry name" value="Disintegrin_dom_sf"/>
</dbReference>
<keyword evidence="6 8" id="KW-1015">Disulfide bond</keyword>
<dbReference type="GO" id="GO:0016020">
    <property type="term" value="C:membrane"/>
    <property type="evidence" value="ECO:0007669"/>
    <property type="project" value="UniProtKB-SubCell"/>
</dbReference>
<evidence type="ECO:0000259" key="12">
    <source>
        <dbReference type="PROSITE" id="PS50214"/>
    </source>
</evidence>
<keyword evidence="15" id="KW-1185">Reference proteome</keyword>
<feature type="transmembrane region" description="Helical" evidence="10">
    <location>
        <begin position="611"/>
        <end position="633"/>
    </location>
</feature>
<dbReference type="Pfam" id="PF01421">
    <property type="entry name" value="Reprolysin"/>
    <property type="match status" value="1"/>
</dbReference>
<keyword evidence="9" id="KW-0479">Metal-binding</keyword>
<evidence type="ECO:0000256" key="4">
    <source>
        <dbReference type="ARBA" id="ARBA00023049"/>
    </source>
</evidence>
<evidence type="ECO:0000256" key="8">
    <source>
        <dbReference type="PROSITE-ProRule" id="PRU00076"/>
    </source>
</evidence>
<dbReference type="GO" id="GO:0006509">
    <property type="term" value="P:membrane protein ectodomain proteolysis"/>
    <property type="evidence" value="ECO:0007669"/>
    <property type="project" value="TreeGrafter"/>
</dbReference>
<feature type="disulfide bond" evidence="7">
    <location>
        <begin position="500"/>
        <end position="520"/>
    </location>
</feature>
<dbReference type="SUPFAM" id="SSF55486">
    <property type="entry name" value="Metalloproteases ('zincins'), catalytic domain"/>
    <property type="match status" value="1"/>
</dbReference>
<keyword evidence="4" id="KW-0645">Protease</keyword>
<evidence type="ECO:0000256" key="5">
    <source>
        <dbReference type="ARBA" id="ARBA00023136"/>
    </source>
</evidence>
<dbReference type="InterPro" id="IPR024079">
    <property type="entry name" value="MetalloPept_cat_dom_sf"/>
</dbReference>
<dbReference type="PROSITE" id="PS01186">
    <property type="entry name" value="EGF_2"/>
    <property type="match status" value="1"/>
</dbReference>
<keyword evidence="8" id="KW-0245">EGF-like domain</keyword>
<feature type="domain" description="Disintegrin" evidence="12">
    <location>
        <begin position="437"/>
        <end position="528"/>
    </location>
</feature>
<keyword evidence="5 10" id="KW-0472">Membrane</keyword>
<feature type="active site" evidence="9">
    <location>
        <position position="379"/>
    </location>
</feature>
<dbReference type="OrthoDB" id="5951731at2759"/>
<dbReference type="FunFam" id="4.10.70.10:FF:000003">
    <property type="entry name" value="Disintegrin and metalloproteinase domain-containing protein 17"/>
    <property type="match status" value="1"/>
</dbReference>
<dbReference type="Gene3D" id="3.40.390.10">
    <property type="entry name" value="Collagenase (Catalytic Domain)"/>
    <property type="match status" value="1"/>
</dbReference>
<evidence type="ECO:0000256" key="3">
    <source>
        <dbReference type="ARBA" id="ARBA00022989"/>
    </source>
</evidence>
<proteinExistence type="predicted"/>
<comment type="subcellular location">
    <subcellularLocation>
        <location evidence="1">Membrane</location>
        <topology evidence="1">Single-pass membrane protein</topology>
    </subcellularLocation>
</comment>
<dbReference type="InterPro" id="IPR001590">
    <property type="entry name" value="Peptidase_M12B"/>
</dbReference>
<dbReference type="InterPro" id="IPR000742">
    <property type="entry name" value="EGF"/>
</dbReference>
<evidence type="ECO:0000259" key="11">
    <source>
        <dbReference type="PROSITE" id="PS50026"/>
    </source>
</evidence>
<dbReference type="PROSITE" id="PS50026">
    <property type="entry name" value="EGF_3"/>
    <property type="match status" value="1"/>
</dbReference>
<dbReference type="InterPro" id="IPR034027">
    <property type="entry name" value="Reprolysin_adamalysin"/>
</dbReference>
<accession>A0A8J2S3U7</accession>
<protein>
    <submittedName>
        <fullName evidence="14">Uncharacterized protein</fullName>
    </submittedName>
</protein>
<dbReference type="GO" id="GO:0004222">
    <property type="term" value="F:metalloendopeptidase activity"/>
    <property type="evidence" value="ECO:0007669"/>
    <property type="project" value="InterPro"/>
</dbReference>
<evidence type="ECO:0000259" key="13">
    <source>
        <dbReference type="PROSITE" id="PS50215"/>
    </source>
</evidence>
<organism evidence="14 15">
    <name type="scientific">Daphnia galeata</name>
    <dbReference type="NCBI Taxonomy" id="27404"/>
    <lineage>
        <taxon>Eukaryota</taxon>
        <taxon>Metazoa</taxon>
        <taxon>Ecdysozoa</taxon>
        <taxon>Arthropoda</taxon>
        <taxon>Crustacea</taxon>
        <taxon>Branchiopoda</taxon>
        <taxon>Diplostraca</taxon>
        <taxon>Cladocera</taxon>
        <taxon>Anomopoda</taxon>
        <taxon>Daphniidae</taxon>
        <taxon>Daphnia</taxon>
    </lineage>
</organism>
<sequence length="830" mass="91746">MAFRKIDLVFVISTTYCVLIIFDLANTGPALFCWAKQDESLTSSSGLSDDLNSLDAVDFLTVRPVVRELRTLRRIRSIGLNHADYAERLTVSIDESSPIVLDLQLNRDLISDNFYVRHHHVNGTEDIWRPDISRHSDDNKTLLPVCHYRGSVRNVSHSWATISTCSGLSGAVFDGLQLYYIEPLNNSLDGYHSWKKHSPELNSLLPRCDEDHHKSFQQLANHSVKVKRQATKSGLKASPVGVHNFELVLVVDYAIYRRNNGDIYKILKRVFDIVNVIKEIYSSLQVSIMLVGVIVWSDGDKIHIGKDASKTLSDFKSYCNAHLDIKFHDSAHLMTGSYSGGPVGRAYVGTLCHAHDSCGIAFDDAESPAAMTASIMSHEMGHNFGMHHDDDRCHCPLGDCVMVAAIGRPTMHWSSCSRELIHTSTRDAKYNCLRNRPSRCGDMVVDPEEECDCGLPNYCRNQCCDPHTCRFSLRNPKVQCADGACCDLMTCQLELPGVECRSAENECDLPEYCFGDSSICPSDFHKYNGIKCQPRKVCVDKKCVADQSGKNNRPIQCPANCTNGGFCNNLGKCHCPNGFNPPFCQHFGMGGSEDGGPSLDPKVRRLFQIELYVIFLGIIPIVGFLFFIFYVFLDDDQKKYLGECIRRARGGDKGFASQLRPVPLLIQSTSVDKSSEDHQQPPTTEKRNFSNWVKNRVRLTLPSINIPIVNGPSISILSPASGCSTATITLSALNTPDESSSSTPVTFLHLPAQSSSAAAAQDKKSLLLTPPLQRVVLRPAPPAPPAPLKMGITNKALEEEEDVAVVNNVKSAKNNKFPLLPPSSAKPALL</sequence>
<evidence type="ECO:0000256" key="1">
    <source>
        <dbReference type="ARBA" id="ARBA00004167"/>
    </source>
</evidence>
<dbReference type="SMART" id="SM00050">
    <property type="entry name" value="DISIN"/>
    <property type="match status" value="1"/>
</dbReference>
<dbReference type="InterPro" id="IPR001762">
    <property type="entry name" value="Disintegrin_dom"/>
</dbReference>
<dbReference type="PROSITE" id="PS50215">
    <property type="entry name" value="ADAM_MEPRO"/>
    <property type="match status" value="1"/>
</dbReference>
<dbReference type="Gene3D" id="4.10.70.10">
    <property type="entry name" value="Disintegrin domain"/>
    <property type="match status" value="1"/>
</dbReference>
<feature type="disulfide bond" evidence="8">
    <location>
        <begin position="557"/>
        <end position="567"/>
    </location>
</feature>
<evidence type="ECO:0000313" key="14">
    <source>
        <dbReference type="EMBL" id="CAH0109005.1"/>
    </source>
</evidence>
<dbReference type="GO" id="GO:0046872">
    <property type="term" value="F:metal ion binding"/>
    <property type="evidence" value="ECO:0007669"/>
    <property type="project" value="UniProtKB-KW"/>
</dbReference>
<dbReference type="PANTHER" id="PTHR11905">
    <property type="entry name" value="ADAM A DISINTEGRIN AND METALLOPROTEASE DOMAIN"/>
    <property type="match status" value="1"/>
</dbReference>
<dbReference type="CDD" id="cd04269">
    <property type="entry name" value="ZnMc_adamalysin_II_like"/>
    <property type="match status" value="1"/>
</dbReference>
<evidence type="ECO:0000256" key="6">
    <source>
        <dbReference type="ARBA" id="ARBA00023157"/>
    </source>
</evidence>
<comment type="caution">
    <text evidence="14">The sequence shown here is derived from an EMBL/GenBank/DDBJ whole genome shotgun (WGS) entry which is preliminary data.</text>
</comment>
<keyword evidence="2 10" id="KW-0812">Transmembrane</keyword>
<evidence type="ECO:0000256" key="7">
    <source>
        <dbReference type="PROSITE-ProRule" id="PRU00068"/>
    </source>
</evidence>
<keyword evidence="9" id="KW-0862">Zinc</keyword>
<feature type="binding site" evidence="9">
    <location>
        <position position="382"/>
    </location>
    <ligand>
        <name>Zn(2+)</name>
        <dbReference type="ChEBI" id="CHEBI:29105"/>
        <note>catalytic</note>
    </ligand>
</feature>
<feature type="domain" description="Peptidase M12B" evidence="13">
    <location>
        <begin position="243"/>
        <end position="437"/>
    </location>
</feature>